<dbReference type="Gene3D" id="3.30.70.20">
    <property type="match status" value="2"/>
</dbReference>
<name>A0A7V3NUA4_UNCW3</name>
<dbReference type="InterPro" id="IPR050157">
    <property type="entry name" value="PSI_iron-sulfur_center"/>
</dbReference>
<dbReference type="PANTHER" id="PTHR24960">
    <property type="entry name" value="PHOTOSYSTEM I IRON-SULFUR CENTER-RELATED"/>
    <property type="match status" value="1"/>
</dbReference>
<evidence type="ECO:0000256" key="4">
    <source>
        <dbReference type="ARBA" id="ARBA00023014"/>
    </source>
</evidence>
<feature type="domain" description="4Fe-4S ferredoxin-type" evidence="5">
    <location>
        <begin position="23"/>
        <end position="52"/>
    </location>
</feature>
<dbReference type="PROSITE" id="PS51379">
    <property type="entry name" value="4FE4S_FER_2"/>
    <property type="match status" value="2"/>
</dbReference>
<protein>
    <submittedName>
        <fullName evidence="6">4Fe-4S dicluster domain-containing protein</fullName>
    </submittedName>
</protein>
<comment type="caution">
    <text evidence="6">The sequence shown here is derived from an EMBL/GenBank/DDBJ whole genome shotgun (WGS) entry which is preliminary data.</text>
</comment>
<dbReference type="SUPFAM" id="SSF54862">
    <property type="entry name" value="4Fe-4S ferredoxins"/>
    <property type="match status" value="1"/>
</dbReference>
<evidence type="ECO:0000256" key="3">
    <source>
        <dbReference type="ARBA" id="ARBA00023004"/>
    </source>
</evidence>
<organism evidence="6">
    <name type="scientific">candidate division WOR-3 bacterium</name>
    <dbReference type="NCBI Taxonomy" id="2052148"/>
    <lineage>
        <taxon>Bacteria</taxon>
        <taxon>Bacteria division WOR-3</taxon>
    </lineage>
</organism>
<dbReference type="GO" id="GO:0051539">
    <property type="term" value="F:4 iron, 4 sulfur cluster binding"/>
    <property type="evidence" value="ECO:0007669"/>
    <property type="project" value="UniProtKB-KW"/>
</dbReference>
<gene>
    <name evidence="6" type="ORF">ENV38_05500</name>
</gene>
<dbReference type="PROSITE" id="PS00198">
    <property type="entry name" value="4FE4S_FER_1"/>
    <property type="match status" value="1"/>
</dbReference>
<dbReference type="EMBL" id="DTGD01000206">
    <property type="protein sequence ID" value="HGB36340.1"/>
    <property type="molecule type" value="Genomic_DNA"/>
</dbReference>
<reference evidence="6" key="1">
    <citation type="journal article" date="2020" name="mSystems">
        <title>Genome- and Community-Level Interaction Insights into Carbon Utilization and Element Cycling Functions of Hydrothermarchaeota in Hydrothermal Sediment.</title>
        <authorList>
            <person name="Zhou Z."/>
            <person name="Liu Y."/>
            <person name="Xu W."/>
            <person name="Pan J."/>
            <person name="Luo Z.H."/>
            <person name="Li M."/>
        </authorList>
    </citation>
    <scope>NUCLEOTIDE SEQUENCE [LARGE SCALE GENOMIC DNA]</scope>
    <source>
        <strain evidence="6">SpSt-754</strain>
    </source>
</reference>
<dbReference type="Pfam" id="PF14697">
    <property type="entry name" value="Fer4_21"/>
    <property type="match status" value="1"/>
</dbReference>
<accession>A0A7V3NUA4</accession>
<proteinExistence type="predicted"/>
<evidence type="ECO:0000259" key="5">
    <source>
        <dbReference type="PROSITE" id="PS51379"/>
    </source>
</evidence>
<evidence type="ECO:0000313" key="6">
    <source>
        <dbReference type="EMBL" id="HGB36340.1"/>
    </source>
</evidence>
<evidence type="ECO:0000256" key="1">
    <source>
        <dbReference type="ARBA" id="ARBA00022485"/>
    </source>
</evidence>
<keyword evidence="4" id="KW-0411">Iron-sulfur</keyword>
<dbReference type="PANTHER" id="PTHR24960:SF79">
    <property type="entry name" value="PHOTOSYSTEM I IRON-SULFUR CENTER"/>
    <property type="match status" value="1"/>
</dbReference>
<keyword evidence="1" id="KW-0004">4Fe-4S</keyword>
<feature type="domain" description="4Fe-4S ferredoxin-type" evidence="5">
    <location>
        <begin position="54"/>
        <end position="81"/>
    </location>
</feature>
<dbReference type="AlphaFoldDB" id="A0A7V3NUA4"/>
<keyword evidence="2" id="KW-0479">Metal-binding</keyword>
<evidence type="ECO:0000256" key="2">
    <source>
        <dbReference type="ARBA" id="ARBA00022723"/>
    </source>
</evidence>
<dbReference type="InterPro" id="IPR017896">
    <property type="entry name" value="4Fe4S_Fe-S-bd"/>
</dbReference>
<dbReference type="GO" id="GO:0046872">
    <property type="term" value="F:metal ion binding"/>
    <property type="evidence" value="ECO:0007669"/>
    <property type="project" value="UniProtKB-KW"/>
</dbReference>
<dbReference type="InterPro" id="IPR017900">
    <property type="entry name" value="4Fe4S_Fe_S_CS"/>
</dbReference>
<keyword evidence="3" id="KW-0408">Iron</keyword>
<sequence length="81" mass="8605">MPTSRGNENLNAETFTGTQLVNARAYVDVERCVGCGICENVCRTGAIRVIDGVAQVDIKRCIGCGDCANVCPRNAISLKSI</sequence>